<protein>
    <submittedName>
        <fullName evidence="1">Uncharacterized protein</fullName>
    </submittedName>
</protein>
<feature type="non-terminal residue" evidence="1">
    <location>
        <position position="1"/>
    </location>
</feature>
<organism evidence="1 2">
    <name type="scientific">Cirrhinus mrigala</name>
    <name type="common">Mrigala</name>
    <dbReference type="NCBI Taxonomy" id="683832"/>
    <lineage>
        <taxon>Eukaryota</taxon>
        <taxon>Metazoa</taxon>
        <taxon>Chordata</taxon>
        <taxon>Craniata</taxon>
        <taxon>Vertebrata</taxon>
        <taxon>Euteleostomi</taxon>
        <taxon>Actinopterygii</taxon>
        <taxon>Neopterygii</taxon>
        <taxon>Teleostei</taxon>
        <taxon>Ostariophysi</taxon>
        <taxon>Cypriniformes</taxon>
        <taxon>Cyprinidae</taxon>
        <taxon>Labeoninae</taxon>
        <taxon>Labeonini</taxon>
        <taxon>Cirrhinus</taxon>
    </lineage>
</organism>
<gene>
    <name evidence="1" type="ORF">M9458_040166</name>
</gene>
<evidence type="ECO:0000313" key="2">
    <source>
        <dbReference type="Proteomes" id="UP001529510"/>
    </source>
</evidence>
<proteinExistence type="predicted"/>
<keyword evidence="2" id="KW-1185">Reference proteome</keyword>
<dbReference type="EMBL" id="JAMKFB020000020">
    <property type="protein sequence ID" value="KAL0164413.1"/>
    <property type="molecule type" value="Genomic_DNA"/>
</dbReference>
<evidence type="ECO:0000313" key="1">
    <source>
        <dbReference type="EMBL" id="KAL0164413.1"/>
    </source>
</evidence>
<dbReference type="Proteomes" id="UP001529510">
    <property type="component" value="Unassembled WGS sequence"/>
</dbReference>
<feature type="non-terminal residue" evidence="1">
    <location>
        <position position="50"/>
    </location>
</feature>
<dbReference type="AlphaFoldDB" id="A0ABD0NR89"/>
<reference evidence="1 2" key="1">
    <citation type="submission" date="2024-05" db="EMBL/GenBank/DDBJ databases">
        <title>Genome sequencing and assembly of Indian major carp, Cirrhinus mrigala (Hamilton, 1822).</title>
        <authorList>
            <person name="Mohindra V."/>
            <person name="Chowdhury L.M."/>
            <person name="Lal K."/>
            <person name="Jena J.K."/>
        </authorList>
    </citation>
    <scope>NUCLEOTIDE SEQUENCE [LARGE SCALE GENOMIC DNA]</scope>
    <source>
        <strain evidence="1">CM1030</strain>
        <tissue evidence="1">Blood</tissue>
    </source>
</reference>
<name>A0ABD0NR89_CIRMR</name>
<comment type="caution">
    <text evidence="1">The sequence shown here is derived from an EMBL/GenBank/DDBJ whole genome shotgun (WGS) entry which is preliminary data.</text>
</comment>
<sequence>PIYIITEYCFYGDLVNYLHKNRDGFLIRHTEKGKKDLDIFGINPADESSR</sequence>
<accession>A0ABD0NR89</accession>